<reference evidence="1 2" key="1">
    <citation type="submission" date="2023-12" db="EMBL/GenBank/DDBJ databases">
        <title>A high-quality genome assembly for Dillenia turbinata (Dilleniales).</title>
        <authorList>
            <person name="Chanderbali A."/>
        </authorList>
    </citation>
    <scope>NUCLEOTIDE SEQUENCE [LARGE SCALE GENOMIC DNA]</scope>
    <source>
        <strain evidence="1">LSX21</strain>
        <tissue evidence="1">Leaf</tissue>
    </source>
</reference>
<dbReference type="Gene3D" id="2.160.20.10">
    <property type="entry name" value="Single-stranded right-handed beta-helix, Pectin lyase-like"/>
    <property type="match status" value="2"/>
</dbReference>
<dbReference type="InterPro" id="IPR012334">
    <property type="entry name" value="Pectin_lyas_fold"/>
</dbReference>
<dbReference type="InterPro" id="IPR011050">
    <property type="entry name" value="Pectin_lyase_fold/virulence"/>
</dbReference>
<evidence type="ECO:0000313" key="1">
    <source>
        <dbReference type="EMBL" id="KAK6930292.1"/>
    </source>
</evidence>
<dbReference type="SUPFAM" id="SSF51126">
    <property type="entry name" value="Pectin lyase-like"/>
    <property type="match status" value="1"/>
</dbReference>
<dbReference type="AlphaFoldDB" id="A0AAN8VIY4"/>
<dbReference type="Proteomes" id="UP001370490">
    <property type="component" value="Unassembled WGS sequence"/>
</dbReference>
<dbReference type="PANTHER" id="PTHR31321:SF98">
    <property type="entry name" value="PECTINESTERASE 67-RELATED"/>
    <property type="match status" value="1"/>
</dbReference>
<comment type="caution">
    <text evidence="1">The sequence shown here is derived from an EMBL/GenBank/DDBJ whole genome shotgun (WGS) entry which is preliminary data.</text>
</comment>
<evidence type="ECO:0008006" key="3">
    <source>
        <dbReference type="Google" id="ProtNLM"/>
    </source>
</evidence>
<sequence length="187" mass="20406">MPTGKIATNNTIIVDINGKGDCKSVQAKIDSVPQGVIIHVRKGVYTIKFSELLSENLVSVLQNEAPTGAAYTSQNQSVAALVGADKYTTPFLITRAGTTLRVATFMVPLTLFLVTNYEIFVISDKSIGSWINCSSQWGKRSVYGAGDQVYIGRPKGAYSRVLYADTYFSKTIVPQGWTNWSYDGTTE</sequence>
<dbReference type="PANTHER" id="PTHR31321">
    <property type="entry name" value="ACYL-COA THIOESTER HYDROLASE YBHC-RELATED"/>
    <property type="match status" value="1"/>
</dbReference>
<keyword evidence="2" id="KW-1185">Reference proteome</keyword>
<dbReference type="GO" id="GO:0030599">
    <property type="term" value="F:pectinesterase activity"/>
    <property type="evidence" value="ECO:0007669"/>
    <property type="project" value="TreeGrafter"/>
</dbReference>
<dbReference type="GO" id="GO:0045490">
    <property type="term" value="P:pectin catabolic process"/>
    <property type="evidence" value="ECO:0007669"/>
    <property type="project" value="TreeGrafter"/>
</dbReference>
<proteinExistence type="predicted"/>
<gene>
    <name evidence="1" type="ORF">RJ641_004386</name>
</gene>
<accession>A0AAN8VIY4</accession>
<organism evidence="1 2">
    <name type="scientific">Dillenia turbinata</name>
    <dbReference type="NCBI Taxonomy" id="194707"/>
    <lineage>
        <taxon>Eukaryota</taxon>
        <taxon>Viridiplantae</taxon>
        <taxon>Streptophyta</taxon>
        <taxon>Embryophyta</taxon>
        <taxon>Tracheophyta</taxon>
        <taxon>Spermatophyta</taxon>
        <taxon>Magnoliopsida</taxon>
        <taxon>eudicotyledons</taxon>
        <taxon>Gunneridae</taxon>
        <taxon>Pentapetalae</taxon>
        <taxon>Dilleniales</taxon>
        <taxon>Dilleniaceae</taxon>
        <taxon>Dillenia</taxon>
    </lineage>
</organism>
<evidence type="ECO:0000313" key="2">
    <source>
        <dbReference type="Proteomes" id="UP001370490"/>
    </source>
</evidence>
<dbReference type="EMBL" id="JBAMMX010000012">
    <property type="protein sequence ID" value="KAK6930292.1"/>
    <property type="molecule type" value="Genomic_DNA"/>
</dbReference>
<name>A0AAN8VIY4_9MAGN</name>
<protein>
    <recommendedName>
        <fullName evidence="3">Pectinesterase</fullName>
    </recommendedName>
</protein>